<proteinExistence type="predicted"/>
<evidence type="ECO:0000256" key="1">
    <source>
        <dbReference type="ARBA" id="ARBA00022512"/>
    </source>
</evidence>
<protein>
    <recommendedName>
        <fullName evidence="7">Gram-positive cocci surface proteins LPxTG domain-containing protein</fullName>
    </recommendedName>
</protein>
<feature type="domain" description="Gram-positive cocci surface proteins LPxTG" evidence="7">
    <location>
        <begin position="285"/>
        <end position="319"/>
    </location>
</feature>
<evidence type="ECO:0000256" key="2">
    <source>
        <dbReference type="ARBA" id="ARBA00022525"/>
    </source>
</evidence>
<organism evidence="8 9">
    <name type="scientific">Klenkia marina</name>
    <dbReference type="NCBI Taxonomy" id="1960309"/>
    <lineage>
        <taxon>Bacteria</taxon>
        <taxon>Bacillati</taxon>
        <taxon>Actinomycetota</taxon>
        <taxon>Actinomycetes</taxon>
        <taxon>Geodermatophilales</taxon>
        <taxon>Geodermatophilaceae</taxon>
        <taxon>Klenkia</taxon>
    </lineage>
</organism>
<name>A0A1G4XGL7_9ACTN</name>
<evidence type="ECO:0000256" key="3">
    <source>
        <dbReference type="ARBA" id="ARBA00022729"/>
    </source>
</evidence>
<dbReference type="AlphaFoldDB" id="A0A1G4XGL7"/>
<keyword evidence="2" id="KW-0964">Secreted</keyword>
<dbReference type="InterPro" id="IPR019931">
    <property type="entry name" value="LPXTG_anchor"/>
</dbReference>
<dbReference type="PROSITE" id="PS50847">
    <property type="entry name" value="GRAM_POS_ANCHORING"/>
    <property type="match status" value="1"/>
</dbReference>
<dbReference type="PROSITE" id="PS51318">
    <property type="entry name" value="TAT"/>
    <property type="match status" value="1"/>
</dbReference>
<keyword evidence="9" id="KW-1185">Reference proteome</keyword>
<evidence type="ECO:0000259" key="7">
    <source>
        <dbReference type="PROSITE" id="PS50847"/>
    </source>
</evidence>
<evidence type="ECO:0000313" key="9">
    <source>
        <dbReference type="Proteomes" id="UP000198981"/>
    </source>
</evidence>
<dbReference type="EMBL" id="FMUH01000001">
    <property type="protein sequence ID" value="SCX39828.1"/>
    <property type="molecule type" value="Genomic_DNA"/>
</dbReference>
<reference evidence="9" key="1">
    <citation type="submission" date="2016-10" db="EMBL/GenBank/DDBJ databases">
        <authorList>
            <person name="Varghese N."/>
            <person name="Submissions S."/>
        </authorList>
    </citation>
    <scope>NUCLEOTIDE SEQUENCE [LARGE SCALE GENOMIC DNA]</scope>
    <source>
        <strain evidence="9">DSM 45722</strain>
    </source>
</reference>
<sequence>MTSRPLVRRPLQVGGLLLATAALGTVLAPAASAMVDPAAPVDQTPDEAPVAAPRVLTTSPVSYLGSESDRVEFGVGKVQVYVAPAAEVDAPEEEDLAGAQVKVTLPDPDSDDGAEVSAICTTVSTGLCVFPEGSPGIVDGMLSVNGRQTFTVEQIAAPTSRRFTLPTTENAVVHGVGGYWMPLETEFSELDGTGATAPVGAPAVVQALQWDIEPRPDDVIGTITFFDPLVTVSAGQPGDTAVPPAPGMAGAAPDATAAAPGVPVVADATAGTATDAATTPGASTLALTGADVGPMAAVGGGLLVAGAAGLVLARRRAPR</sequence>
<dbReference type="RefSeq" id="WP_133378991.1">
    <property type="nucleotide sequence ID" value="NZ_FMUH01000001.1"/>
</dbReference>
<evidence type="ECO:0000256" key="4">
    <source>
        <dbReference type="ARBA" id="ARBA00023088"/>
    </source>
</evidence>
<dbReference type="OrthoDB" id="5186452at2"/>
<keyword evidence="5" id="KW-0812">Transmembrane</keyword>
<evidence type="ECO:0000313" key="8">
    <source>
        <dbReference type="EMBL" id="SCX39828.1"/>
    </source>
</evidence>
<feature type="chain" id="PRO_5038959211" description="Gram-positive cocci surface proteins LPxTG domain-containing protein" evidence="6">
    <location>
        <begin position="34"/>
        <end position="319"/>
    </location>
</feature>
<evidence type="ECO:0000256" key="6">
    <source>
        <dbReference type="SAM" id="SignalP"/>
    </source>
</evidence>
<keyword evidence="4" id="KW-0572">Peptidoglycan-anchor</keyword>
<accession>A0A1G4XGL7</accession>
<feature type="signal peptide" evidence="6">
    <location>
        <begin position="1"/>
        <end position="33"/>
    </location>
</feature>
<dbReference type="InterPro" id="IPR006311">
    <property type="entry name" value="TAT_signal"/>
</dbReference>
<evidence type="ECO:0000256" key="5">
    <source>
        <dbReference type="SAM" id="Phobius"/>
    </source>
</evidence>
<keyword evidence="5" id="KW-0472">Membrane</keyword>
<keyword evidence="5" id="KW-1133">Transmembrane helix</keyword>
<keyword evidence="3 6" id="KW-0732">Signal</keyword>
<gene>
    <name evidence="8" type="ORF">SAMN03159343_0801</name>
</gene>
<dbReference type="Proteomes" id="UP000198981">
    <property type="component" value="Unassembled WGS sequence"/>
</dbReference>
<keyword evidence="1" id="KW-0134">Cell wall</keyword>
<dbReference type="STRING" id="1960309.SAMN03159343_0801"/>
<feature type="transmembrane region" description="Helical" evidence="5">
    <location>
        <begin position="292"/>
        <end position="313"/>
    </location>
</feature>